<evidence type="ECO:0000256" key="9">
    <source>
        <dbReference type="RuleBase" id="RU361157"/>
    </source>
</evidence>
<evidence type="ECO:0000256" key="6">
    <source>
        <dbReference type="ARBA" id="ARBA00022692"/>
    </source>
</evidence>
<dbReference type="PROSITE" id="PS51012">
    <property type="entry name" value="ABC_TM2"/>
    <property type="match status" value="1"/>
</dbReference>
<dbReference type="GO" id="GO:0140359">
    <property type="term" value="F:ABC-type transporter activity"/>
    <property type="evidence" value="ECO:0007669"/>
    <property type="project" value="InterPro"/>
</dbReference>
<evidence type="ECO:0000256" key="1">
    <source>
        <dbReference type="ARBA" id="ARBA00004429"/>
    </source>
</evidence>
<gene>
    <name evidence="11" type="ORF">A3C24_04400</name>
</gene>
<evidence type="ECO:0000256" key="5">
    <source>
        <dbReference type="ARBA" id="ARBA00022519"/>
    </source>
</evidence>
<keyword evidence="3 9" id="KW-0813">Transport</keyword>
<evidence type="ECO:0000256" key="3">
    <source>
        <dbReference type="ARBA" id="ARBA00022448"/>
    </source>
</evidence>
<proteinExistence type="inferred from homology"/>
<dbReference type="Pfam" id="PF01061">
    <property type="entry name" value="ABC2_membrane"/>
    <property type="match status" value="1"/>
</dbReference>
<evidence type="ECO:0000259" key="10">
    <source>
        <dbReference type="PROSITE" id="PS51012"/>
    </source>
</evidence>
<keyword evidence="6 9" id="KW-0812">Transmembrane</keyword>
<keyword evidence="5" id="KW-0997">Cell inner membrane</keyword>
<dbReference type="PANTHER" id="PTHR30413">
    <property type="entry name" value="INNER MEMBRANE TRANSPORT PERMEASE"/>
    <property type="match status" value="1"/>
</dbReference>
<name>A0A1F7GUX8_9BACT</name>
<feature type="transmembrane region" description="Helical" evidence="9">
    <location>
        <begin position="224"/>
        <end position="242"/>
    </location>
</feature>
<dbReference type="PIRSF" id="PIRSF006648">
    <property type="entry name" value="DrrB"/>
    <property type="match status" value="1"/>
</dbReference>
<evidence type="ECO:0000313" key="11">
    <source>
        <dbReference type="EMBL" id="OGK22830.1"/>
    </source>
</evidence>
<sequence length="253" mass="29671">MIPYWHLIKHITTREIKARYKQSFLGLFWIILNPLFQMLILSFVFSHVVRFETLGVPYSVFLFVGLLPWIFFETSISASTNALVENASLIKQVYFPREILIFSTVFAKMFDFFLASAILFIFLFVLNIDMRVMVFVIIPILLIQFLFTFGLSLLLSSLNLFYRDVQFLFTLVLKLWFYVTPIIYPIDIFPANLRWLFALNPMAYFIQTYRGILLEQQLPQFSSFVGNLIGTLILLFISYTIFKKLESSFADAV</sequence>
<feature type="transmembrane region" description="Helical" evidence="9">
    <location>
        <begin position="132"/>
        <end position="155"/>
    </location>
</feature>
<dbReference type="InterPro" id="IPR047817">
    <property type="entry name" value="ABC2_TM_bact-type"/>
</dbReference>
<organism evidence="11 12">
    <name type="scientific">Candidatus Roizmanbacteria bacterium RIFCSPHIGHO2_02_FULL_37_24</name>
    <dbReference type="NCBI Taxonomy" id="1802037"/>
    <lineage>
        <taxon>Bacteria</taxon>
        <taxon>Candidatus Roizmaniibacteriota</taxon>
    </lineage>
</organism>
<keyword evidence="8 9" id="KW-0472">Membrane</keyword>
<dbReference type="AlphaFoldDB" id="A0A1F7GUX8"/>
<keyword evidence="7 9" id="KW-1133">Transmembrane helix</keyword>
<evidence type="ECO:0000256" key="2">
    <source>
        <dbReference type="ARBA" id="ARBA00007783"/>
    </source>
</evidence>
<comment type="caution">
    <text evidence="11">The sequence shown here is derived from an EMBL/GenBank/DDBJ whole genome shotgun (WGS) entry which is preliminary data.</text>
</comment>
<dbReference type="InterPro" id="IPR000412">
    <property type="entry name" value="ABC_2_transport"/>
</dbReference>
<dbReference type="InterPro" id="IPR013525">
    <property type="entry name" value="ABC2_TM"/>
</dbReference>
<dbReference type="GO" id="GO:0043190">
    <property type="term" value="C:ATP-binding cassette (ABC) transporter complex"/>
    <property type="evidence" value="ECO:0007669"/>
    <property type="project" value="InterPro"/>
</dbReference>
<protein>
    <recommendedName>
        <fullName evidence="9">Transport permease protein</fullName>
    </recommendedName>
</protein>
<dbReference type="EMBL" id="MFZM01000032">
    <property type="protein sequence ID" value="OGK22830.1"/>
    <property type="molecule type" value="Genomic_DNA"/>
</dbReference>
<feature type="transmembrane region" description="Helical" evidence="9">
    <location>
        <begin position="167"/>
        <end position="186"/>
    </location>
</feature>
<evidence type="ECO:0000256" key="7">
    <source>
        <dbReference type="ARBA" id="ARBA00022989"/>
    </source>
</evidence>
<accession>A0A1F7GUX8</accession>
<feature type="transmembrane region" description="Helical" evidence="9">
    <location>
        <begin position="58"/>
        <end position="78"/>
    </location>
</feature>
<feature type="domain" description="ABC transmembrane type-2" evidence="10">
    <location>
        <begin position="25"/>
        <end position="245"/>
    </location>
</feature>
<keyword evidence="4 9" id="KW-1003">Cell membrane</keyword>
<evidence type="ECO:0000313" key="12">
    <source>
        <dbReference type="Proteomes" id="UP000177159"/>
    </source>
</evidence>
<dbReference type="Proteomes" id="UP000177159">
    <property type="component" value="Unassembled WGS sequence"/>
</dbReference>
<feature type="transmembrane region" description="Helical" evidence="9">
    <location>
        <begin position="99"/>
        <end position="126"/>
    </location>
</feature>
<dbReference type="PANTHER" id="PTHR30413:SF8">
    <property type="entry name" value="TRANSPORT PERMEASE PROTEIN"/>
    <property type="match status" value="1"/>
</dbReference>
<reference evidence="11 12" key="1">
    <citation type="journal article" date="2016" name="Nat. Commun.">
        <title>Thousands of microbial genomes shed light on interconnected biogeochemical processes in an aquifer system.</title>
        <authorList>
            <person name="Anantharaman K."/>
            <person name="Brown C.T."/>
            <person name="Hug L.A."/>
            <person name="Sharon I."/>
            <person name="Castelle C.J."/>
            <person name="Probst A.J."/>
            <person name="Thomas B.C."/>
            <person name="Singh A."/>
            <person name="Wilkins M.J."/>
            <person name="Karaoz U."/>
            <person name="Brodie E.L."/>
            <person name="Williams K.H."/>
            <person name="Hubbard S.S."/>
            <person name="Banfield J.F."/>
        </authorList>
    </citation>
    <scope>NUCLEOTIDE SEQUENCE [LARGE SCALE GENOMIC DNA]</scope>
</reference>
<comment type="subcellular location">
    <subcellularLocation>
        <location evidence="1">Cell inner membrane</location>
        <topology evidence="1">Multi-pass membrane protein</topology>
    </subcellularLocation>
    <subcellularLocation>
        <location evidence="9">Cell membrane</location>
        <topology evidence="9">Multi-pass membrane protein</topology>
    </subcellularLocation>
</comment>
<evidence type="ECO:0000256" key="8">
    <source>
        <dbReference type="ARBA" id="ARBA00023136"/>
    </source>
</evidence>
<evidence type="ECO:0000256" key="4">
    <source>
        <dbReference type="ARBA" id="ARBA00022475"/>
    </source>
</evidence>
<dbReference type="PRINTS" id="PR00164">
    <property type="entry name" value="ABC2TRNSPORT"/>
</dbReference>
<comment type="similarity">
    <text evidence="2 9">Belongs to the ABC-2 integral membrane protein family.</text>
</comment>
<dbReference type="GO" id="GO:0015920">
    <property type="term" value="P:lipopolysaccharide transport"/>
    <property type="evidence" value="ECO:0007669"/>
    <property type="project" value="TreeGrafter"/>
</dbReference>
<feature type="transmembrane region" description="Helical" evidence="9">
    <location>
        <begin position="24"/>
        <end position="46"/>
    </location>
</feature>